<accession>M7NFH0</accession>
<dbReference type="Proteomes" id="UP000011919">
    <property type="component" value="Unassembled WGS sequence"/>
</dbReference>
<evidence type="ECO:0008006" key="3">
    <source>
        <dbReference type="Google" id="ProtNLM"/>
    </source>
</evidence>
<protein>
    <recommendedName>
        <fullName evidence="3">FMN reductase</fullName>
    </recommendedName>
</protein>
<proteinExistence type="predicted"/>
<keyword evidence="2" id="KW-1185">Reference proteome</keyword>
<organism evidence="1 2">
    <name type="scientific">Bhargavaea cecembensis DSE10</name>
    <dbReference type="NCBI Taxonomy" id="1235279"/>
    <lineage>
        <taxon>Bacteria</taxon>
        <taxon>Bacillati</taxon>
        <taxon>Bacillota</taxon>
        <taxon>Bacilli</taxon>
        <taxon>Bacillales</taxon>
        <taxon>Caryophanaceae</taxon>
        <taxon>Bhargavaea</taxon>
    </lineage>
</organism>
<name>M7NFH0_9BACL</name>
<dbReference type="AlphaFoldDB" id="M7NFH0"/>
<dbReference type="EMBL" id="AOFT01000009">
    <property type="protein sequence ID" value="EMR06002.1"/>
    <property type="molecule type" value="Genomic_DNA"/>
</dbReference>
<evidence type="ECO:0000313" key="1">
    <source>
        <dbReference type="EMBL" id="EMR06002.1"/>
    </source>
</evidence>
<dbReference type="STRING" id="1235279.C772_01982"/>
<reference evidence="1 2" key="1">
    <citation type="journal article" date="2013" name="Genome Announc.">
        <title>Draft Genome Sequence of Bhargavaea cecembensis Strain DSE10T, Isolated from a Deep-Sea Sediment Sample Collected at a Depth of 5,904 m from the Chagos-Laccadive Ridge System in the Indian Ocean.</title>
        <authorList>
            <person name="Shivaji S."/>
            <person name="Ara S."/>
            <person name="Begum Z."/>
            <person name="Ruth M."/>
            <person name="Singh A."/>
            <person name="Kumar Pinnaka A."/>
        </authorList>
    </citation>
    <scope>NUCLEOTIDE SEQUENCE [LARGE SCALE GENOMIC DNA]</scope>
    <source>
        <strain evidence="1 2">DSE10</strain>
    </source>
</reference>
<gene>
    <name evidence="1" type="ORF">C772_01982</name>
</gene>
<comment type="caution">
    <text evidence="1">The sequence shown here is derived from an EMBL/GenBank/DDBJ whole genome shotgun (WGS) entry which is preliminary data.</text>
</comment>
<sequence length="50" mass="5130">MEGEDLSMKLVGVSGALAGEKTSAAVGSVLAAARQLDSRIETELIDLRGI</sequence>
<evidence type="ECO:0000313" key="2">
    <source>
        <dbReference type="Proteomes" id="UP000011919"/>
    </source>
</evidence>
<dbReference type="RefSeq" id="WP_008299606.1">
    <property type="nucleotide sequence ID" value="NZ_AOFT01000009.1"/>
</dbReference>